<evidence type="ECO:0000313" key="3">
    <source>
        <dbReference type="Proteomes" id="UP000538666"/>
    </source>
</evidence>
<evidence type="ECO:0000313" key="2">
    <source>
        <dbReference type="EMBL" id="MBB6146197.1"/>
    </source>
</evidence>
<evidence type="ECO:0008006" key="4">
    <source>
        <dbReference type="Google" id="ProtNLM"/>
    </source>
</evidence>
<dbReference type="EMBL" id="JACHEK010000009">
    <property type="protein sequence ID" value="MBB6146197.1"/>
    <property type="molecule type" value="Genomic_DNA"/>
</dbReference>
<keyword evidence="3" id="KW-1185">Reference proteome</keyword>
<gene>
    <name evidence="2" type="ORF">HNQ77_004169</name>
</gene>
<organism evidence="2 3">
    <name type="scientific">Silvibacterium bohemicum</name>
    <dbReference type="NCBI Taxonomy" id="1577686"/>
    <lineage>
        <taxon>Bacteria</taxon>
        <taxon>Pseudomonadati</taxon>
        <taxon>Acidobacteriota</taxon>
        <taxon>Terriglobia</taxon>
        <taxon>Terriglobales</taxon>
        <taxon>Acidobacteriaceae</taxon>
        <taxon>Silvibacterium</taxon>
    </lineage>
</organism>
<dbReference type="AlphaFoldDB" id="A0A841K0S9"/>
<comment type="caution">
    <text evidence="2">The sequence shown here is derived from an EMBL/GenBank/DDBJ whole genome shotgun (WGS) entry which is preliminary data.</text>
</comment>
<keyword evidence="1" id="KW-0732">Signal</keyword>
<proteinExistence type="predicted"/>
<protein>
    <recommendedName>
        <fullName evidence="4">Intracellular proteinase inhibitor BsuPI domain-containing protein</fullName>
    </recommendedName>
</protein>
<dbReference type="RefSeq" id="WP_050058336.1">
    <property type="nucleotide sequence ID" value="NZ_JACHEK010000009.1"/>
</dbReference>
<reference evidence="2 3" key="1">
    <citation type="submission" date="2020-08" db="EMBL/GenBank/DDBJ databases">
        <title>Genomic Encyclopedia of Type Strains, Phase IV (KMG-IV): sequencing the most valuable type-strain genomes for metagenomic binning, comparative biology and taxonomic classification.</title>
        <authorList>
            <person name="Goeker M."/>
        </authorList>
    </citation>
    <scope>NUCLEOTIDE SEQUENCE [LARGE SCALE GENOMIC DNA]</scope>
    <source>
        <strain evidence="2 3">DSM 103733</strain>
    </source>
</reference>
<accession>A0A841K0S9</accession>
<evidence type="ECO:0000256" key="1">
    <source>
        <dbReference type="SAM" id="SignalP"/>
    </source>
</evidence>
<feature type="chain" id="PRO_5032572609" description="Intracellular proteinase inhibitor BsuPI domain-containing protein" evidence="1">
    <location>
        <begin position="25"/>
        <end position="177"/>
    </location>
</feature>
<dbReference type="Proteomes" id="UP000538666">
    <property type="component" value="Unassembled WGS sequence"/>
</dbReference>
<feature type="signal peptide" evidence="1">
    <location>
        <begin position="1"/>
        <end position="24"/>
    </location>
</feature>
<sequence length="177" mass="19526">MQTICALVMLVTMIGAQTSSKAQTAPASNQSDSVSVHVSLQKNTYAIGEKPIVVMTVKNISENEVWFSTASYLYRIHLTTKNGEPPKTELYRHMLGDFRPGDGPALLEGPVVGRKIFPDSETAQKYDLAYFYDLSTPGDYSVSMELCDPSSPPNGPERWIKTNIAHFEIKAPTPQTL</sequence>
<dbReference type="OrthoDB" id="9852857at2"/>
<name>A0A841K0S9_9BACT</name>